<organism evidence="2 3">
    <name type="scientific">Klebsiella pneumoniae</name>
    <dbReference type="NCBI Taxonomy" id="573"/>
    <lineage>
        <taxon>Bacteria</taxon>
        <taxon>Pseudomonadati</taxon>
        <taxon>Pseudomonadota</taxon>
        <taxon>Gammaproteobacteria</taxon>
        <taxon>Enterobacterales</taxon>
        <taxon>Enterobacteriaceae</taxon>
        <taxon>Klebsiella/Raoultella group</taxon>
        <taxon>Klebsiella</taxon>
        <taxon>Klebsiella pneumoniae complex</taxon>
    </lineage>
</organism>
<name>A0A2X3CRB6_KLEPN</name>
<reference evidence="2 3" key="1">
    <citation type="submission" date="2018-06" db="EMBL/GenBank/DDBJ databases">
        <authorList>
            <consortium name="Pathogen Informatics"/>
            <person name="Doyle S."/>
        </authorList>
    </citation>
    <scope>NUCLEOTIDE SEQUENCE [LARGE SCALE GENOMIC DNA]</scope>
    <source>
        <strain evidence="2 3">NCTC9128</strain>
    </source>
</reference>
<accession>A0A2X3CRB6</accession>
<evidence type="ECO:0000256" key="1">
    <source>
        <dbReference type="SAM" id="MobiDB-lite"/>
    </source>
</evidence>
<dbReference type="GO" id="GO:0005829">
    <property type="term" value="C:cytosol"/>
    <property type="evidence" value="ECO:0007669"/>
    <property type="project" value="TreeGrafter"/>
</dbReference>
<feature type="region of interest" description="Disordered" evidence="1">
    <location>
        <begin position="111"/>
        <end position="137"/>
    </location>
</feature>
<dbReference type="InterPro" id="IPR035959">
    <property type="entry name" value="RutC-like_sf"/>
</dbReference>
<dbReference type="Proteomes" id="UP000251088">
    <property type="component" value="Unassembled WGS sequence"/>
</dbReference>
<dbReference type="SUPFAM" id="SSF55298">
    <property type="entry name" value="YjgF-like"/>
    <property type="match status" value="1"/>
</dbReference>
<sequence>MIITTADAPAAIGPYVQGVNLGAMTITSGQLPINPLDGTMPEDIAEQARQSLENVKAIVEAAGLTVGRSLKLRCLSKTWRILPPSMPPTRPSLSNTRRPFRRAPVWRWQGYRKMPASKSKRSLSPANPQAGGSASSPLPPIFVVPHCSLYRQYSRRTTRGTQHVNYSTGMSRGRAPA</sequence>
<proteinExistence type="predicted"/>
<feature type="region of interest" description="Disordered" evidence="1">
    <location>
        <begin position="158"/>
        <end position="177"/>
    </location>
</feature>
<dbReference type="PANTHER" id="PTHR11803:SF39">
    <property type="entry name" value="2-IMINOBUTANOATE_2-IMINOPROPANOATE DEAMINASE"/>
    <property type="match status" value="1"/>
</dbReference>
<gene>
    <name evidence="2" type="primary">ridA_1</name>
    <name evidence="2" type="ORF">NCTC9128_04171</name>
</gene>
<dbReference type="InterPro" id="IPR006175">
    <property type="entry name" value="YjgF/YER057c/UK114"/>
</dbReference>
<dbReference type="EC" id="3.5.4.-" evidence="2"/>
<dbReference type="PANTHER" id="PTHR11803">
    <property type="entry name" value="2-IMINOBUTANOATE/2-IMINOPROPANOATE DEAMINASE RIDA"/>
    <property type="match status" value="1"/>
</dbReference>
<dbReference type="Gene3D" id="3.30.1330.40">
    <property type="entry name" value="RutC-like"/>
    <property type="match status" value="1"/>
</dbReference>
<feature type="compositionally biased region" description="Polar residues" evidence="1">
    <location>
        <begin position="122"/>
        <end position="136"/>
    </location>
</feature>
<dbReference type="CDD" id="cd00448">
    <property type="entry name" value="YjgF_YER057c_UK114_family"/>
    <property type="match status" value="1"/>
</dbReference>
<evidence type="ECO:0000313" key="3">
    <source>
        <dbReference type="Proteomes" id="UP000251088"/>
    </source>
</evidence>
<feature type="compositionally biased region" description="Polar residues" evidence="1">
    <location>
        <begin position="159"/>
        <end position="170"/>
    </location>
</feature>
<dbReference type="AlphaFoldDB" id="A0A2X3CRB6"/>
<protein>
    <submittedName>
        <fullName evidence="2">Endoribonuclease L-PSP</fullName>
        <ecNumber evidence="2">3.5.4.-</ecNumber>
    </submittedName>
</protein>
<dbReference type="Pfam" id="PF01042">
    <property type="entry name" value="Ribonuc_L-PSP"/>
    <property type="match status" value="1"/>
</dbReference>
<evidence type="ECO:0000313" key="2">
    <source>
        <dbReference type="EMBL" id="SQC16237.1"/>
    </source>
</evidence>
<dbReference type="GO" id="GO:0019239">
    <property type="term" value="F:deaminase activity"/>
    <property type="evidence" value="ECO:0007669"/>
    <property type="project" value="TreeGrafter"/>
</dbReference>
<keyword evidence="2" id="KW-0378">Hydrolase</keyword>
<dbReference type="EMBL" id="UAWN01000012">
    <property type="protein sequence ID" value="SQC16237.1"/>
    <property type="molecule type" value="Genomic_DNA"/>
</dbReference>